<comment type="caution">
    <text evidence="2">The sequence shown here is derived from an EMBL/GenBank/DDBJ whole genome shotgun (WGS) entry which is preliminary data.</text>
</comment>
<sequence>MLSEQEQHQQIERHRELMRQRKRERDRLRRRLETIETRKKVLSGELSVHPEAVRARKRRIARWGKGKEEEQPAKHAKKNPEEANVASILVGLLSDLNKQKEKVAQPSRTQDAAPLERASVMFA</sequence>
<feature type="region of interest" description="Disordered" evidence="1">
    <location>
        <begin position="100"/>
        <end position="123"/>
    </location>
</feature>
<evidence type="ECO:0000313" key="3">
    <source>
        <dbReference type="Proteomes" id="UP001230188"/>
    </source>
</evidence>
<feature type="region of interest" description="Disordered" evidence="1">
    <location>
        <begin position="1"/>
        <end position="24"/>
    </location>
</feature>
<gene>
    <name evidence="2" type="ORF">CTAYLR_000181</name>
</gene>
<dbReference type="Proteomes" id="UP001230188">
    <property type="component" value="Unassembled WGS sequence"/>
</dbReference>
<proteinExistence type="predicted"/>
<evidence type="ECO:0000256" key="1">
    <source>
        <dbReference type="SAM" id="MobiDB-lite"/>
    </source>
</evidence>
<keyword evidence="3" id="KW-1185">Reference proteome</keyword>
<evidence type="ECO:0000313" key="2">
    <source>
        <dbReference type="EMBL" id="KAJ8603704.1"/>
    </source>
</evidence>
<protein>
    <submittedName>
        <fullName evidence="2">Uncharacterized protein</fullName>
    </submittedName>
</protein>
<dbReference type="EMBL" id="JAQMWT010000344">
    <property type="protein sequence ID" value="KAJ8603704.1"/>
    <property type="molecule type" value="Genomic_DNA"/>
</dbReference>
<reference evidence="2" key="1">
    <citation type="submission" date="2023-01" db="EMBL/GenBank/DDBJ databases">
        <title>Metagenome sequencing of chrysophaentin producing Chrysophaeum taylorii.</title>
        <authorList>
            <person name="Davison J."/>
            <person name="Bewley C."/>
        </authorList>
    </citation>
    <scope>NUCLEOTIDE SEQUENCE</scope>
    <source>
        <strain evidence="2">NIES-1699</strain>
    </source>
</reference>
<organism evidence="2 3">
    <name type="scientific">Chrysophaeum taylorii</name>
    <dbReference type="NCBI Taxonomy" id="2483200"/>
    <lineage>
        <taxon>Eukaryota</taxon>
        <taxon>Sar</taxon>
        <taxon>Stramenopiles</taxon>
        <taxon>Ochrophyta</taxon>
        <taxon>Pelagophyceae</taxon>
        <taxon>Pelagomonadales</taxon>
        <taxon>Pelagomonadaceae</taxon>
        <taxon>Chrysophaeum</taxon>
    </lineage>
</organism>
<dbReference type="AlphaFoldDB" id="A0AAD7UGU3"/>
<name>A0AAD7UGU3_9STRA</name>
<accession>A0AAD7UGU3</accession>